<sequence length="345" mass="39075">MGVLQTQQPGSKPHRRTRYGPPRPSATVMTPRKKGIFRAITDAFSPRSPHTANAELLSESSGQVDGRGFDIKFNMVLDPKCVHSRFREGRAPRFGENLESPAFAMMDKALLEAIGCTIRQLRRLKQNGKPQELTWEDLVKCFSESLYLELDDTKRIQNRSNFTAHSIQLKHTLATLLDRTGQKAEQLIEQYMDDTRARIAVDAKAWLNGLVSEPDVMKALGHHYLSGALQTVSLPGKDDLLTTAPPGGFKHQERFIDIGILRIPDISQPYVQLYRVRLIAWTSHKEEKMRLASGITGEFHCLRYRPRKDFLDSLEPHIKELARREANALFDEDEEPPAETHASAP</sequence>
<dbReference type="OrthoDB" id="2735833at2759"/>
<name>A0A4Y7TC39_COPMI</name>
<feature type="compositionally biased region" description="Polar residues" evidence="1">
    <location>
        <begin position="1"/>
        <end position="10"/>
    </location>
</feature>
<keyword evidence="3" id="KW-1185">Reference proteome</keyword>
<accession>A0A4Y7TC39</accession>
<comment type="caution">
    <text evidence="2">The sequence shown here is derived from an EMBL/GenBank/DDBJ whole genome shotgun (WGS) entry which is preliminary data.</text>
</comment>
<feature type="region of interest" description="Disordered" evidence="1">
    <location>
        <begin position="1"/>
        <end position="27"/>
    </location>
</feature>
<dbReference type="EMBL" id="QPFP01000018">
    <property type="protein sequence ID" value="TEB31700.1"/>
    <property type="molecule type" value="Genomic_DNA"/>
</dbReference>
<proteinExistence type="predicted"/>
<dbReference type="AlphaFoldDB" id="A0A4Y7TC39"/>
<evidence type="ECO:0000256" key="1">
    <source>
        <dbReference type="SAM" id="MobiDB-lite"/>
    </source>
</evidence>
<evidence type="ECO:0000313" key="3">
    <source>
        <dbReference type="Proteomes" id="UP000298030"/>
    </source>
</evidence>
<reference evidence="2 3" key="1">
    <citation type="journal article" date="2019" name="Nat. Ecol. Evol.">
        <title>Megaphylogeny resolves global patterns of mushroom evolution.</title>
        <authorList>
            <person name="Varga T."/>
            <person name="Krizsan K."/>
            <person name="Foldi C."/>
            <person name="Dima B."/>
            <person name="Sanchez-Garcia M."/>
            <person name="Sanchez-Ramirez S."/>
            <person name="Szollosi G.J."/>
            <person name="Szarkandi J.G."/>
            <person name="Papp V."/>
            <person name="Albert L."/>
            <person name="Andreopoulos W."/>
            <person name="Angelini C."/>
            <person name="Antonin V."/>
            <person name="Barry K.W."/>
            <person name="Bougher N.L."/>
            <person name="Buchanan P."/>
            <person name="Buyck B."/>
            <person name="Bense V."/>
            <person name="Catcheside P."/>
            <person name="Chovatia M."/>
            <person name="Cooper J."/>
            <person name="Damon W."/>
            <person name="Desjardin D."/>
            <person name="Finy P."/>
            <person name="Geml J."/>
            <person name="Haridas S."/>
            <person name="Hughes K."/>
            <person name="Justo A."/>
            <person name="Karasinski D."/>
            <person name="Kautmanova I."/>
            <person name="Kiss B."/>
            <person name="Kocsube S."/>
            <person name="Kotiranta H."/>
            <person name="LaButti K.M."/>
            <person name="Lechner B.E."/>
            <person name="Liimatainen K."/>
            <person name="Lipzen A."/>
            <person name="Lukacs Z."/>
            <person name="Mihaltcheva S."/>
            <person name="Morgado L.N."/>
            <person name="Niskanen T."/>
            <person name="Noordeloos M.E."/>
            <person name="Ohm R.A."/>
            <person name="Ortiz-Santana B."/>
            <person name="Ovrebo C."/>
            <person name="Racz N."/>
            <person name="Riley R."/>
            <person name="Savchenko A."/>
            <person name="Shiryaev A."/>
            <person name="Soop K."/>
            <person name="Spirin V."/>
            <person name="Szebenyi C."/>
            <person name="Tomsovsky M."/>
            <person name="Tulloss R.E."/>
            <person name="Uehling J."/>
            <person name="Grigoriev I.V."/>
            <person name="Vagvolgyi C."/>
            <person name="Papp T."/>
            <person name="Martin F.M."/>
            <person name="Miettinen O."/>
            <person name="Hibbett D.S."/>
            <person name="Nagy L.G."/>
        </authorList>
    </citation>
    <scope>NUCLEOTIDE SEQUENCE [LARGE SCALE GENOMIC DNA]</scope>
    <source>
        <strain evidence="2 3">FP101781</strain>
    </source>
</reference>
<organism evidence="2 3">
    <name type="scientific">Coprinellus micaceus</name>
    <name type="common">Glistening ink-cap mushroom</name>
    <name type="synonym">Coprinus micaceus</name>
    <dbReference type="NCBI Taxonomy" id="71717"/>
    <lineage>
        <taxon>Eukaryota</taxon>
        <taxon>Fungi</taxon>
        <taxon>Dikarya</taxon>
        <taxon>Basidiomycota</taxon>
        <taxon>Agaricomycotina</taxon>
        <taxon>Agaricomycetes</taxon>
        <taxon>Agaricomycetidae</taxon>
        <taxon>Agaricales</taxon>
        <taxon>Agaricineae</taxon>
        <taxon>Psathyrellaceae</taxon>
        <taxon>Coprinellus</taxon>
    </lineage>
</organism>
<protein>
    <submittedName>
        <fullName evidence="2">Uncharacterized protein</fullName>
    </submittedName>
</protein>
<dbReference type="Proteomes" id="UP000298030">
    <property type="component" value="Unassembled WGS sequence"/>
</dbReference>
<evidence type="ECO:0000313" key="2">
    <source>
        <dbReference type="EMBL" id="TEB31700.1"/>
    </source>
</evidence>
<gene>
    <name evidence="2" type="ORF">FA13DRAFT_1732582</name>
</gene>